<gene>
    <name evidence="1" type="ORF">KUDE01_024591</name>
</gene>
<dbReference type="Proteomes" id="UP001228049">
    <property type="component" value="Unassembled WGS sequence"/>
</dbReference>
<proteinExistence type="predicted"/>
<reference evidence="1" key="1">
    <citation type="submission" date="2023-04" db="EMBL/GenBank/DDBJ databases">
        <title>Chromosome-level genome of Chaenocephalus aceratus.</title>
        <authorList>
            <person name="Park H."/>
        </authorList>
    </citation>
    <scope>NUCLEOTIDE SEQUENCE</scope>
    <source>
        <strain evidence="1">DE</strain>
        <tissue evidence="1">Muscle</tissue>
    </source>
</reference>
<dbReference type="AlphaFoldDB" id="A0AAD9BCT4"/>
<evidence type="ECO:0000313" key="2">
    <source>
        <dbReference type="Proteomes" id="UP001228049"/>
    </source>
</evidence>
<dbReference type="EMBL" id="JASDAP010000024">
    <property type="protein sequence ID" value="KAK1881425.1"/>
    <property type="molecule type" value="Genomic_DNA"/>
</dbReference>
<accession>A0AAD9BCT4</accession>
<keyword evidence="2" id="KW-1185">Reference proteome</keyword>
<comment type="caution">
    <text evidence="1">The sequence shown here is derived from an EMBL/GenBank/DDBJ whole genome shotgun (WGS) entry which is preliminary data.</text>
</comment>
<protein>
    <submittedName>
        <fullName evidence="1">Rho GTPase-activating protein 17</fullName>
    </submittedName>
</protein>
<name>A0AAD9BCT4_DISEL</name>
<organism evidence="1 2">
    <name type="scientific">Dissostichus eleginoides</name>
    <name type="common">Patagonian toothfish</name>
    <name type="synonym">Dissostichus amissus</name>
    <dbReference type="NCBI Taxonomy" id="100907"/>
    <lineage>
        <taxon>Eukaryota</taxon>
        <taxon>Metazoa</taxon>
        <taxon>Chordata</taxon>
        <taxon>Craniata</taxon>
        <taxon>Vertebrata</taxon>
        <taxon>Euteleostomi</taxon>
        <taxon>Actinopterygii</taxon>
        <taxon>Neopterygii</taxon>
        <taxon>Teleostei</taxon>
        <taxon>Neoteleostei</taxon>
        <taxon>Acanthomorphata</taxon>
        <taxon>Eupercaria</taxon>
        <taxon>Perciformes</taxon>
        <taxon>Notothenioidei</taxon>
        <taxon>Nototheniidae</taxon>
        <taxon>Dissostichus</taxon>
    </lineage>
</organism>
<sequence>MKKQFNRMRQLANQTVGRNGIRLVAKGNEIQSLEIFDVLYLFDVPFFSIRETFGAVMCPSAFKVLLCAGNTHMSILKLMKRLPSEDIAASLQL</sequence>
<evidence type="ECO:0000313" key="1">
    <source>
        <dbReference type="EMBL" id="KAK1881425.1"/>
    </source>
</evidence>